<dbReference type="EMBL" id="OJIN01000212">
    <property type="protein sequence ID" value="SPD75603.1"/>
    <property type="molecule type" value="Genomic_DNA"/>
</dbReference>
<evidence type="ECO:0000313" key="2">
    <source>
        <dbReference type="EMBL" id="SPD75603.1"/>
    </source>
</evidence>
<accession>A0A445N1N2</accession>
<sequence length="96" mass="10908">MTICVYHIVAIIIRLLISEENKMKEQRRETGLFSRRGILAGSAMFLFGGIAGRVSNAFFGPVLTPEKPPPLPWKWVKLDPLEAGRRCYRSYLENKG</sequence>
<keyword evidence="1" id="KW-0472">Membrane</keyword>
<keyword evidence="1" id="KW-1133">Transmembrane helix</keyword>
<evidence type="ECO:0000256" key="1">
    <source>
        <dbReference type="SAM" id="Phobius"/>
    </source>
</evidence>
<protein>
    <submittedName>
        <fullName evidence="2">Uncharacterized protein</fullName>
    </submittedName>
</protein>
<keyword evidence="1" id="KW-0812">Transmembrane</keyword>
<organism evidence="2">
    <name type="scientific">uncultured Desulfobacterium sp</name>
    <dbReference type="NCBI Taxonomy" id="201089"/>
    <lineage>
        <taxon>Bacteria</taxon>
        <taxon>Pseudomonadati</taxon>
        <taxon>Thermodesulfobacteriota</taxon>
        <taxon>Desulfobacteria</taxon>
        <taxon>Desulfobacterales</taxon>
        <taxon>Desulfobacteriaceae</taxon>
        <taxon>Desulfobacterium</taxon>
        <taxon>environmental samples</taxon>
    </lineage>
</organism>
<feature type="transmembrane region" description="Helical" evidence="1">
    <location>
        <begin position="37"/>
        <end position="59"/>
    </location>
</feature>
<name>A0A445N1N2_9BACT</name>
<reference evidence="2" key="1">
    <citation type="submission" date="2018-01" db="EMBL/GenBank/DDBJ databases">
        <authorList>
            <person name="Regsiter A."/>
            <person name="William W."/>
        </authorList>
    </citation>
    <scope>NUCLEOTIDE SEQUENCE</scope>
    <source>
        <strain evidence="2">TRIP AH-1</strain>
    </source>
</reference>
<dbReference type="AlphaFoldDB" id="A0A445N1N2"/>
<gene>
    <name evidence="2" type="ORF">PITCH_A680002</name>
</gene>
<proteinExistence type="predicted"/>